<dbReference type="AlphaFoldDB" id="A0A0R1UV02"/>
<feature type="domain" description="Glycoside phosphorylase super sandwich" evidence="1">
    <location>
        <begin position="298"/>
        <end position="503"/>
    </location>
</feature>
<dbReference type="SUPFAM" id="SSF48208">
    <property type="entry name" value="Six-hairpin glycosidases"/>
    <property type="match status" value="1"/>
</dbReference>
<dbReference type="Pfam" id="PF21958">
    <property type="entry name" value="SOGP_N"/>
    <property type="match status" value="1"/>
</dbReference>
<feature type="domain" description="SOGP N-terminal" evidence="2">
    <location>
        <begin position="12"/>
        <end position="235"/>
    </location>
</feature>
<dbReference type="GeneID" id="98309164"/>
<dbReference type="PANTHER" id="PTHR37469">
    <property type="entry name" value="CELLOBIONIC ACID PHOSPHORYLASE-RELATED"/>
    <property type="match status" value="1"/>
</dbReference>
<reference evidence="3 4" key="1">
    <citation type="journal article" date="2015" name="Genome Announc.">
        <title>Expanding the biotechnology potential of lactobacilli through comparative genomics of 213 strains and associated genera.</title>
        <authorList>
            <person name="Sun Z."/>
            <person name="Harris H.M."/>
            <person name="McCann A."/>
            <person name="Guo C."/>
            <person name="Argimon S."/>
            <person name="Zhang W."/>
            <person name="Yang X."/>
            <person name="Jeffery I.B."/>
            <person name="Cooney J.C."/>
            <person name="Kagawa T.F."/>
            <person name="Liu W."/>
            <person name="Song Y."/>
            <person name="Salvetti E."/>
            <person name="Wrobel A."/>
            <person name="Rasinkangas P."/>
            <person name="Parkhill J."/>
            <person name="Rea M.C."/>
            <person name="O'Sullivan O."/>
            <person name="Ritari J."/>
            <person name="Douillard F.P."/>
            <person name="Paul Ross R."/>
            <person name="Yang R."/>
            <person name="Briner A.E."/>
            <person name="Felis G.E."/>
            <person name="de Vos W.M."/>
            <person name="Barrangou R."/>
            <person name="Klaenhammer T.R."/>
            <person name="Caufield P.W."/>
            <person name="Cui Y."/>
            <person name="Zhang H."/>
            <person name="O'Toole P.W."/>
        </authorList>
    </citation>
    <scope>NUCLEOTIDE SEQUENCE [LARGE SCALE GENOMIC DNA]</scope>
    <source>
        <strain evidence="3 4">DSM 16230</strain>
    </source>
</reference>
<protein>
    <submittedName>
        <fullName evidence="3">Cyclic beta 1-2 glucan ligase</fullName>
    </submittedName>
</protein>
<dbReference type="Gene3D" id="2.70.98.40">
    <property type="entry name" value="Glycoside hydrolase, family 65, N-terminal domain"/>
    <property type="match status" value="1"/>
</dbReference>
<gene>
    <name evidence="3" type="ORF">FD50_GL001938</name>
</gene>
<comment type="caution">
    <text evidence="3">The sequence shown here is derived from an EMBL/GenBank/DDBJ whole genome shotgun (WGS) entry which is preliminary data.</text>
</comment>
<evidence type="ECO:0000313" key="3">
    <source>
        <dbReference type="EMBL" id="KRL96993.1"/>
    </source>
</evidence>
<dbReference type="Pfam" id="PF21250">
    <property type="entry name" value="SOGP_2nd"/>
    <property type="match status" value="1"/>
</dbReference>
<dbReference type="EMBL" id="AZFQ01000054">
    <property type="protein sequence ID" value="KRL96993.1"/>
    <property type="molecule type" value="Genomic_DNA"/>
</dbReference>
<name>A0A0R1UV02_9LACO</name>
<keyword evidence="3" id="KW-0436">Ligase</keyword>
<dbReference type="OrthoDB" id="9769991at2"/>
<dbReference type="Gene3D" id="1.50.10.10">
    <property type="match status" value="1"/>
</dbReference>
<dbReference type="InterPro" id="IPR008928">
    <property type="entry name" value="6-hairpin_glycosidase_sf"/>
</dbReference>
<keyword evidence="4" id="KW-1185">Reference proteome</keyword>
<dbReference type="GO" id="GO:0016874">
    <property type="term" value="F:ligase activity"/>
    <property type="evidence" value="ECO:0007669"/>
    <property type="project" value="UniProtKB-KW"/>
</dbReference>
<dbReference type="InterPro" id="IPR048771">
    <property type="entry name" value="SOGP_2nd"/>
</dbReference>
<dbReference type="PATRIC" id="fig|1423801.4.peg.1980"/>
<dbReference type="RefSeq" id="WP_056961813.1">
    <property type="nucleotide sequence ID" value="NZ_AZFQ01000054.1"/>
</dbReference>
<evidence type="ECO:0000259" key="1">
    <source>
        <dbReference type="Pfam" id="PF21250"/>
    </source>
</evidence>
<organism evidence="3 4">
    <name type="scientific">Liquorilactobacillus satsumensis DSM 16230 = JCM 12392</name>
    <dbReference type="NCBI Taxonomy" id="1423801"/>
    <lineage>
        <taxon>Bacteria</taxon>
        <taxon>Bacillati</taxon>
        <taxon>Bacillota</taxon>
        <taxon>Bacilli</taxon>
        <taxon>Lactobacillales</taxon>
        <taxon>Lactobacillaceae</taxon>
        <taxon>Liquorilactobacillus</taxon>
    </lineage>
</organism>
<dbReference type="Proteomes" id="UP000051166">
    <property type="component" value="Unassembled WGS sequence"/>
</dbReference>
<dbReference type="InterPro" id="IPR053831">
    <property type="entry name" value="SOGP_N"/>
</dbReference>
<evidence type="ECO:0000259" key="2">
    <source>
        <dbReference type="Pfam" id="PF21958"/>
    </source>
</evidence>
<dbReference type="InterPro" id="IPR012341">
    <property type="entry name" value="6hp_glycosidase-like_sf"/>
</dbReference>
<dbReference type="STRING" id="1423801.FD50_GL001938"/>
<dbReference type="PANTHER" id="PTHR37469:SF2">
    <property type="entry name" value="CELLOBIONIC ACID PHOSPHORYLASE"/>
    <property type="match status" value="1"/>
</dbReference>
<dbReference type="GO" id="GO:0005975">
    <property type="term" value="P:carbohydrate metabolic process"/>
    <property type="evidence" value="ECO:0007669"/>
    <property type="project" value="InterPro"/>
</dbReference>
<evidence type="ECO:0000313" key="4">
    <source>
        <dbReference type="Proteomes" id="UP000051166"/>
    </source>
</evidence>
<sequence length="1008" mass="114505">MHEIKSKDISISFLDNGSIELIKAKDTMINQVKGNTRDGSLMNLYLRLIAEDGSTNFLALTGPKSKSDFFVGERTAIWEGKYAAVSYKVTLTLVESMWFWKINLTSETNCNADLTYVQDLGLGAEAFVTANEAYSSQYIDNYVVQDEAHVTVCSRQNQSQNGKFPYLQQGSLEPLASYATDGFQFYGTEYKATNIPQGLIEKDLPSCNYQYEFTLTALRTPSFEIGKQAVTRVFYAAYVNSRESANTSILLDLNELKEKYVATDSFGGRVEKVSVKQHTMERPLAGESLTATEINYFYPHKKQVEESEAGELLSFFDERDRHIVLPTKEKRQERMTGNIVMAGATSKPGTAVMATTQYMCGIFESQTVFGNTNMNILTTNVRNSLNYFKNSGTRILIKINGEDRLLTMPSLFAMSFNGADWIYKLEDDFLLIKGEAAADSDQLKLEFSSLRQKKYELKIRTQLELATLGKDAVVTIQGTHVKVKPAGKLAEKLPYLQYALSYECADSPDVRLERNGTEEYLVAEFQSCANLSVITGLQGQAAKMQDVENERRKNEEFITSFVRKLELKQAKDLLPEYLQPTELIIKWYIHDALVHLLSPHGLEQYGGAAWGTRDVSQGPAELFLALGDTQPVGTIIKMMYEHQFIENGNWPQWFMFDEYAEQFAAESHGDIIVWPLKVVAEYLKASQDTAILNTSLRYMSLKDKKFTSKKEKLIDHIKRQVEYLKNHFLPQTYVSAYGDGDWDDTLQPANSEQKKTMASTWTQELTLETLELTAEVTADFDHEFSQEIFELKEKMNADFRKYFMKDTVLPGFIRMDSKNEIHYIIHPEDKITQIKYRLLPLQQGILSHVFNEHEKQRALSLIKEHLLFPDGVRLMDRPATYQGGISKIFKRAEQSAFFGREAGLLYVHAHIRYAEALIECGDLRAAWDALLQINPIGIKKRVPNAVLRQANTYFSSSDAAFSDRYQAQQEFSELKHGTIPVKGGWRLYSSGPGIYVAAVKKLLTHKKV</sequence>
<accession>A0A0R1UV02</accession>
<dbReference type="InterPro" id="IPR052047">
    <property type="entry name" value="GH94_Enzymes"/>
</dbReference>
<proteinExistence type="predicted"/>
<dbReference type="InterPro" id="IPR037018">
    <property type="entry name" value="GH65_N"/>
</dbReference>